<evidence type="ECO:0000256" key="3">
    <source>
        <dbReference type="ARBA" id="ARBA00023015"/>
    </source>
</evidence>
<dbReference type="PANTHER" id="PTHR47338:SF5">
    <property type="entry name" value="ZN(II)2CYS6 TRANSCRIPTION FACTOR (EUROFUNG)"/>
    <property type="match status" value="1"/>
</dbReference>
<evidence type="ECO:0000313" key="9">
    <source>
        <dbReference type="Proteomes" id="UP000247233"/>
    </source>
</evidence>
<dbReference type="SUPFAM" id="SSF57701">
    <property type="entry name" value="Zn2/Cys6 DNA-binding domain"/>
    <property type="match status" value="1"/>
</dbReference>
<dbReference type="OrthoDB" id="5069333at2759"/>
<dbReference type="CDD" id="cd00067">
    <property type="entry name" value="GAL4"/>
    <property type="match status" value="1"/>
</dbReference>
<dbReference type="Pfam" id="PF00172">
    <property type="entry name" value="Zn_clus"/>
    <property type="match status" value="1"/>
</dbReference>
<dbReference type="RefSeq" id="XP_025404613.1">
    <property type="nucleotide sequence ID" value="XM_025542186.1"/>
</dbReference>
<keyword evidence="5" id="KW-0804">Transcription</keyword>
<evidence type="ECO:0000256" key="1">
    <source>
        <dbReference type="ARBA" id="ARBA00004123"/>
    </source>
</evidence>
<reference evidence="8 9" key="1">
    <citation type="submission" date="2016-12" db="EMBL/GenBank/DDBJ databases">
        <title>The genomes of Aspergillus section Nigri reveals drivers in fungal speciation.</title>
        <authorList>
            <consortium name="DOE Joint Genome Institute"/>
            <person name="Vesth T.C."/>
            <person name="Nybo J."/>
            <person name="Theobald S."/>
            <person name="Brandl J."/>
            <person name="Frisvad J.C."/>
            <person name="Nielsen K.F."/>
            <person name="Lyhne E.K."/>
            <person name="Kogle M.E."/>
            <person name="Kuo A."/>
            <person name="Riley R."/>
            <person name="Clum A."/>
            <person name="Nolan M."/>
            <person name="Lipzen A."/>
            <person name="Salamov A."/>
            <person name="Henrissat B."/>
            <person name="Wiebenga A."/>
            <person name="De Vries R.P."/>
            <person name="Grigoriev I.V."/>
            <person name="Mortensen U.H."/>
            <person name="Andersen M.R."/>
            <person name="Baker S.E."/>
        </authorList>
    </citation>
    <scope>NUCLEOTIDE SEQUENCE [LARGE SCALE GENOMIC DNA]</scope>
    <source>
        <strain evidence="8 9">CBS 117.55</strain>
    </source>
</reference>
<accession>A0A317X2L2</accession>
<name>A0A317X2L2_9EURO</name>
<proteinExistence type="predicted"/>
<dbReference type="STRING" id="1448321.A0A317X2L2"/>
<feature type="domain" description="Zn(2)-C6 fungal-type" evidence="7">
    <location>
        <begin position="25"/>
        <end position="54"/>
    </location>
</feature>
<keyword evidence="9" id="KW-1185">Reference proteome</keyword>
<gene>
    <name evidence="8" type="ORF">BO70DRAFT_357992</name>
</gene>
<dbReference type="GO" id="GO:0000981">
    <property type="term" value="F:DNA-binding transcription factor activity, RNA polymerase II-specific"/>
    <property type="evidence" value="ECO:0007669"/>
    <property type="project" value="InterPro"/>
</dbReference>
<dbReference type="PROSITE" id="PS00463">
    <property type="entry name" value="ZN2_CY6_FUNGAL_1"/>
    <property type="match status" value="1"/>
</dbReference>
<dbReference type="Gene3D" id="4.10.240.10">
    <property type="entry name" value="Zn(2)-C6 fungal-type DNA-binding domain"/>
    <property type="match status" value="1"/>
</dbReference>
<evidence type="ECO:0000259" key="7">
    <source>
        <dbReference type="PROSITE" id="PS50048"/>
    </source>
</evidence>
<organism evidence="8 9">
    <name type="scientific">Aspergillus heteromorphus CBS 117.55</name>
    <dbReference type="NCBI Taxonomy" id="1448321"/>
    <lineage>
        <taxon>Eukaryota</taxon>
        <taxon>Fungi</taxon>
        <taxon>Dikarya</taxon>
        <taxon>Ascomycota</taxon>
        <taxon>Pezizomycotina</taxon>
        <taxon>Eurotiomycetes</taxon>
        <taxon>Eurotiomycetidae</taxon>
        <taxon>Eurotiales</taxon>
        <taxon>Aspergillaceae</taxon>
        <taxon>Aspergillus</taxon>
        <taxon>Aspergillus subgen. Circumdati</taxon>
    </lineage>
</organism>
<keyword evidence="4" id="KW-0238">DNA-binding</keyword>
<comment type="caution">
    <text evidence="8">The sequence shown here is derived from an EMBL/GenBank/DDBJ whole genome shotgun (WGS) entry which is preliminary data.</text>
</comment>
<evidence type="ECO:0000256" key="2">
    <source>
        <dbReference type="ARBA" id="ARBA00022723"/>
    </source>
</evidence>
<keyword evidence="6" id="KW-0539">Nucleus</keyword>
<dbReference type="InterPro" id="IPR036864">
    <property type="entry name" value="Zn2-C6_fun-type_DNA-bd_sf"/>
</dbReference>
<dbReference type="VEuPathDB" id="FungiDB:BO70DRAFT_357992"/>
<keyword evidence="2" id="KW-0479">Metal-binding</keyword>
<protein>
    <recommendedName>
        <fullName evidence="7">Zn(2)-C6 fungal-type domain-containing protein</fullName>
    </recommendedName>
</protein>
<evidence type="ECO:0000256" key="4">
    <source>
        <dbReference type="ARBA" id="ARBA00023125"/>
    </source>
</evidence>
<dbReference type="GeneID" id="37064423"/>
<dbReference type="SMART" id="SM00066">
    <property type="entry name" value="GAL4"/>
    <property type="match status" value="1"/>
</dbReference>
<evidence type="ECO:0000256" key="6">
    <source>
        <dbReference type="ARBA" id="ARBA00023242"/>
    </source>
</evidence>
<dbReference type="EMBL" id="MSFL01000001">
    <property type="protein sequence ID" value="PWY92874.1"/>
    <property type="molecule type" value="Genomic_DNA"/>
</dbReference>
<dbReference type="InterPro" id="IPR050815">
    <property type="entry name" value="TF_fung"/>
</dbReference>
<sequence>MSVPATELHPPGPGSDRPAANLRRSCVFCRTRKIRCSGESICSACQKRNLSCVYSPEAKKGRPKQKGTAILASLAHPNPTVDRETPRQLENGAGETYPMDYVVGDDLEGMFNIYFITGKDPRNNIFDTSIASYVRNSRISRGTAVPPAPPNPSYDGLLSFMACEMVGIVPLRFSHLGIQRSNSPHQNYYITSLAADTTPDMFDDIECPIENPMALGEHRILQLVDIWFSVHPLSPLVSKTLLTNDIQNGTVDEALLAIILADACEIHTAVDRPGDAHNDPSAWFQFAVSQLRQRSMSLADPKALSTGQALFLMSWRELCLGDVRRATCFMGYTCRITAALYVFWQEDSSRVRSRKFNGLDIGLVEQQILQNVYWLCLSITVWGFMQIDQPFSILTPENTPDFPCLNESASLLLRLDRASGNISTLQAQVQAIRCLWPLCHITSTVGHIYTLYLNESAEDKSAQSMPWQKQHLYEFHQLFQSCFDRSVLATRVRRILLQAIEHVKNKVTITSTRDFLLNAYHTLTIHMLFSADKKGDQPVISPSIIDSFCESTLALLAIAQTPMQPTGPMPTQTSTGLDATHMMVFGLDTCGRGLSYIYSRHAQGSTDERDTVATRQDQLASIADQLHQACKGDSVARIGSAISPVKKRFKRVKLAFQTLGFSSPSSTTTPSASSVQDSSSWYFANELLAPTFGLDLPVLDPTDSLGSFASLTPDMAMALPEPPMEVINTGFFGEPAAGSLLGFPGLVRANMQMQNYELPLEPDFMGLFTQT</sequence>
<evidence type="ECO:0000256" key="5">
    <source>
        <dbReference type="ARBA" id="ARBA00023163"/>
    </source>
</evidence>
<dbReference type="PANTHER" id="PTHR47338">
    <property type="entry name" value="ZN(II)2CYS6 TRANSCRIPTION FACTOR (EUROFUNG)-RELATED"/>
    <property type="match status" value="1"/>
</dbReference>
<dbReference type="InterPro" id="IPR001138">
    <property type="entry name" value="Zn2Cys6_DnaBD"/>
</dbReference>
<dbReference type="Proteomes" id="UP000247233">
    <property type="component" value="Unassembled WGS sequence"/>
</dbReference>
<keyword evidence="3" id="KW-0805">Transcription regulation</keyword>
<dbReference type="GO" id="GO:0003677">
    <property type="term" value="F:DNA binding"/>
    <property type="evidence" value="ECO:0007669"/>
    <property type="project" value="UniProtKB-KW"/>
</dbReference>
<comment type="subcellular location">
    <subcellularLocation>
        <location evidence="1">Nucleus</location>
    </subcellularLocation>
</comment>
<evidence type="ECO:0000313" key="8">
    <source>
        <dbReference type="EMBL" id="PWY92874.1"/>
    </source>
</evidence>
<dbReference type="GO" id="GO:0005634">
    <property type="term" value="C:nucleus"/>
    <property type="evidence" value="ECO:0007669"/>
    <property type="project" value="UniProtKB-SubCell"/>
</dbReference>
<dbReference type="GO" id="GO:0008270">
    <property type="term" value="F:zinc ion binding"/>
    <property type="evidence" value="ECO:0007669"/>
    <property type="project" value="InterPro"/>
</dbReference>
<dbReference type="GO" id="GO:0009893">
    <property type="term" value="P:positive regulation of metabolic process"/>
    <property type="evidence" value="ECO:0007669"/>
    <property type="project" value="UniProtKB-ARBA"/>
</dbReference>
<dbReference type="AlphaFoldDB" id="A0A317X2L2"/>
<dbReference type="PROSITE" id="PS50048">
    <property type="entry name" value="ZN2_CY6_FUNGAL_2"/>
    <property type="match status" value="1"/>
</dbReference>
<dbReference type="CDD" id="cd12148">
    <property type="entry name" value="fungal_TF_MHR"/>
    <property type="match status" value="1"/>
</dbReference>